<protein>
    <submittedName>
        <fullName evidence="1">Uncharacterized protein</fullName>
    </submittedName>
</protein>
<dbReference type="EMBL" id="GEEE01005080">
    <property type="protein sequence ID" value="JAP58145.1"/>
    <property type="molecule type" value="Transcribed_RNA"/>
</dbReference>
<organism evidence="1">
    <name type="scientific">Schistocephalus solidus</name>
    <name type="common">Tapeworm</name>
    <dbReference type="NCBI Taxonomy" id="70667"/>
    <lineage>
        <taxon>Eukaryota</taxon>
        <taxon>Metazoa</taxon>
        <taxon>Spiralia</taxon>
        <taxon>Lophotrochozoa</taxon>
        <taxon>Platyhelminthes</taxon>
        <taxon>Cestoda</taxon>
        <taxon>Eucestoda</taxon>
        <taxon>Diphyllobothriidea</taxon>
        <taxon>Diphyllobothriidae</taxon>
        <taxon>Schistocephalus</taxon>
    </lineage>
</organism>
<name>A0A0X3Q1Z6_SCHSO</name>
<dbReference type="AlphaFoldDB" id="A0A0X3Q1Z6"/>
<reference evidence="1" key="1">
    <citation type="submission" date="2016-01" db="EMBL/GenBank/DDBJ databases">
        <title>Reference transcriptome for the parasite Schistocephalus solidus: insights into the molecular evolution of parasitism.</title>
        <authorList>
            <person name="Hebert F.O."/>
            <person name="Grambauer S."/>
            <person name="Barber I."/>
            <person name="Landry C.R."/>
            <person name="Aubin-Horth N."/>
        </authorList>
    </citation>
    <scope>NUCLEOTIDE SEQUENCE</scope>
</reference>
<evidence type="ECO:0000313" key="1">
    <source>
        <dbReference type="EMBL" id="JAP58145.1"/>
    </source>
</evidence>
<accession>A0A0X3Q1Z6</accession>
<gene>
    <name evidence="1" type="ORF">TR114626</name>
</gene>
<sequence>MQGPTIFESRDSQTRHRELTPVQEMQDCLFWKICSKITRGRLSGVPPVAERNKQPRTSNKRIAEAWGGEQAKCHMKYHLKSQRLRIRFLEDSIVIRFLSLVSVANNGAWRCVGNKNYGDQGLMSPLPVRFRLGLKKGCIPV</sequence>
<proteinExistence type="predicted"/>